<organism evidence="1 2">
    <name type="scientific">Klebsiella phage vB_KvM-Eowyn</name>
    <dbReference type="NCBI Taxonomy" id="2762819"/>
    <lineage>
        <taxon>Viruses</taxon>
        <taxon>Duplodnaviria</taxon>
        <taxon>Heunggongvirae</taxon>
        <taxon>Uroviricota</taxon>
        <taxon>Caudoviricetes</taxon>
        <taxon>Chimalliviridae</taxon>
        <taxon>Eowynvirus</taxon>
        <taxon>Eowynvirus eowyn</taxon>
    </lineage>
</organism>
<proteinExistence type="predicted"/>
<keyword evidence="2" id="KW-1185">Reference proteome</keyword>
<protein>
    <submittedName>
        <fullName evidence="1">Uncharacterized protein</fullName>
    </submittedName>
</protein>
<name>A0A7R8MJP0_9CAUD</name>
<dbReference type="Proteomes" id="UP000596247">
    <property type="component" value="Chromosome"/>
</dbReference>
<evidence type="ECO:0000313" key="2">
    <source>
        <dbReference type="Proteomes" id="UP000596247"/>
    </source>
</evidence>
<gene>
    <name evidence="1" type="ORF">LLCLJKAH_00260</name>
</gene>
<dbReference type="EMBL" id="LR881104">
    <property type="protein sequence ID" value="CAD5236249.1"/>
    <property type="molecule type" value="Genomic_DNA"/>
</dbReference>
<reference evidence="1 2" key="1">
    <citation type="submission" date="2020-09" db="EMBL/GenBank/DDBJ databases">
        <authorList>
            <person name="Jameson E."/>
        </authorList>
    </citation>
    <scope>NUCLEOTIDE SEQUENCE [LARGE SCALE GENOMIC DNA]</scope>
</reference>
<accession>A0A7R8MJP0</accession>
<sequence>MTKQEYIDQYVALNGPIPPHCSVIPSPLGWQIIDDGYHANIVVCSAKEDIESSISKSLLPEHITQFHQFMHDYRDTIDWVLWNNETDPNTTTPSYHNSRHLIGAAFIARLLSDGDPKCIQAMFIHDFQHPKAASDLDNIIHSLSVAKQCDYPHEIDDVLTTLVFGTQYNPQDPYPAVEDPKIALCRDADQIYATMMFNLGVYLGLEHEVGGKLGLSGSDFLLRNMNYVRNIGDNLYLPQSKDLHKQYRQKCLNEHLVFSSIYIN</sequence>
<evidence type="ECO:0000313" key="1">
    <source>
        <dbReference type="EMBL" id="CAD5236249.1"/>
    </source>
</evidence>